<feature type="transmembrane region" description="Helical" evidence="6">
    <location>
        <begin position="220"/>
        <end position="238"/>
    </location>
</feature>
<evidence type="ECO:0000313" key="8">
    <source>
        <dbReference type="EMBL" id="QEK38025.1"/>
    </source>
</evidence>
<dbReference type="Proteomes" id="UP000325155">
    <property type="component" value="Chromosome"/>
</dbReference>
<feature type="transmembrane region" description="Helical" evidence="6">
    <location>
        <begin position="26"/>
        <end position="47"/>
    </location>
</feature>
<evidence type="ECO:0000256" key="1">
    <source>
        <dbReference type="ARBA" id="ARBA00004141"/>
    </source>
</evidence>
<dbReference type="AlphaFoldDB" id="A0A5C0UDB8"/>
<feature type="transmembrane region" description="Helical" evidence="6">
    <location>
        <begin position="190"/>
        <end position="208"/>
    </location>
</feature>
<comment type="similarity">
    <text evidence="2">Belongs to the drug/metabolite transporter (DMT) superfamily. 10 TMS drug/metabolite exporter (DME) (TC 2.A.7.3) family.</text>
</comment>
<dbReference type="KEGG" id="cip:FZC35_01380"/>
<dbReference type="SUPFAM" id="SSF103481">
    <property type="entry name" value="Multidrug resistance efflux transporter EmrE"/>
    <property type="match status" value="1"/>
</dbReference>
<dbReference type="PANTHER" id="PTHR22911">
    <property type="entry name" value="ACYL-MALONYL CONDENSING ENZYME-RELATED"/>
    <property type="match status" value="1"/>
</dbReference>
<keyword evidence="3 6" id="KW-0812">Transmembrane</keyword>
<feature type="domain" description="EamA" evidence="7">
    <location>
        <begin position="57"/>
        <end position="179"/>
    </location>
</feature>
<dbReference type="EMBL" id="CP043315">
    <property type="protein sequence ID" value="QEK38025.1"/>
    <property type="molecule type" value="Genomic_DNA"/>
</dbReference>
<evidence type="ECO:0000256" key="2">
    <source>
        <dbReference type="ARBA" id="ARBA00009853"/>
    </source>
</evidence>
<evidence type="ECO:0000256" key="3">
    <source>
        <dbReference type="ARBA" id="ARBA00022692"/>
    </source>
</evidence>
<feature type="transmembrane region" description="Helical" evidence="6">
    <location>
        <begin position="301"/>
        <end position="322"/>
    </location>
</feature>
<protein>
    <submittedName>
        <fullName evidence="8">DMT family transporter</fullName>
    </submittedName>
</protein>
<comment type="subcellular location">
    <subcellularLocation>
        <location evidence="1">Membrane</location>
        <topology evidence="1">Multi-pass membrane protein</topology>
    </subcellularLocation>
</comment>
<proteinExistence type="inferred from homology"/>
<reference evidence="8 9" key="1">
    <citation type="submission" date="2019-08" db="EMBL/GenBank/DDBJ databases">
        <title>Highly reduced genomes of protist endosymbionts show evolutionary convergence.</title>
        <authorList>
            <person name="George E."/>
            <person name="Husnik F."/>
            <person name="Tashyreva D."/>
            <person name="Prokopchuk G."/>
            <person name="Horak A."/>
            <person name="Kwong W.K."/>
            <person name="Lukes J."/>
            <person name="Keeling P.J."/>
        </authorList>
    </citation>
    <scope>NUCLEOTIDE SEQUENCE [LARGE SCALE GENOMIC DNA]</scope>
    <source>
        <strain evidence="8">1605</strain>
    </source>
</reference>
<accession>A0A5C0UDB8</accession>
<keyword evidence="4 6" id="KW-1133">Transmembrane helix</keyword>
<keyword evidence="9" id="KW-1185">Reference proteome</keyword>
<evidence type="ECO:0000259" key="7">
    <source>
        <dbReference type="Pfam" id="PF00892"/>
    </source>
</evidence>
<keyword evidence="5 6" id="KW-0472">Membrane</keyword>
<dbReference type="InterPro" id="IPR000620">
    <property type="entry name" value="EamA_dom"/>
</dbReference>
<evidence type="ECO:0000313" key="9">
    <source>
        <dbReference type="Proteomes" id="UP000325155"/>
    </source>
</evidence>
<name>A0A5C0UDB8_9PROT</name>
<dbReference type="OrthoDB" id="9812899at2"/>
<feature type="transmembrane region" description="Helical" evidence="6">
    <location>
        <begin position="250"/>
        <end position="268"/>
    </location>
</feature>
<feature type="transmembrane region" description="Helical" evidence="6">
    <location>
        <begin position="110"/>
        <end position="130"/>
    </location>
</feature>
<dbReference type="PANTHER" id="PTHR22911:SF6">
    <property type="entry name" value="SOLUTE CARRIER FAMILY 35 MEMBER G1"/>
    <property type="match status" value="1"/>
</dbReference>
<gene>
    <name evidence="8" type="ORF">FZC35_01380</name>
</gene>
<evidence type="ECO:0000256" key="6">
    <source>
        <dbReference type="SAM" id="Phobius"/>
    </source>
</evidence>
<dbReference type="InterPro" id="IPR037185">
    <property type="entry name" value="EmrE-like"/>
</dbReference>
<organism evidence="8 9">
    <name type="scientific">Candidatus Cytomitobacter indipagum</name>
    <dbReference type="NCBI Taxonomy" id="2601575"/>
    <lineage>
        <taxon>Bacteria</taxon>
        <taxon>Pseudomonadati</taxon>
        <taxon>Pseudomonadota</taxon>
        <taxon>Alphaproteobacteria</taxon>
        <taxon>Holosporales</taxon>
        <taxon>Holosporaceae</taxon>
        <taxon>Candidatus Cytomitobacter</taxon>
    </lineage>
</organism>
<dbReference type="Pfam" id="PF00892">
    <property type="entry name" value="EamA"/>
    <property type="match status" value="1"/>
</dbReference>
<dbReference type="GO" id="GO:0016020">
    <property type="term" value="C:membrane"/>
    <property type="evidence" value="ECO:0007669"/>
    <property type="project" value="UniProtKB-SubCell"/>
</dbReference>
<feature type="transmembrane region" description="Helical" evidence="6">
    <location>
        <begin position="59"/>
        <end position="81"/>
    </location>
</feature>
<evidence type="ECO:0000256" key="5">
    <source>
        <dbReference type="ARBA" id="ARBA00023136"/>
    </source>
</evidence>
<feature type="transmembrane region" description="Helical" evidence="6">
    <location>
        <begin position="136"/>
        <end position="154"/>
    </location>
</feature>
<sequence>MLILCKNMGINLSIGITMIKNNSLNYLKASSWFVMSILCGFFNDYIVKYISVSDFIDVSIFQMNFLRFFFSAIILLPFFILKRYKKSKSNSNNAKISLDNSKNWFKKYRILEHSIRSVLLFIPMILWTYGIAKGSLVFSTFMEFSIPLFVLIIARISLKESLKGRFSSTLIGIFGILIVAKQYVNLISLPIVLCIASAAFLFALSDVINKYLLNDDEEIINLLFFTSVGVSIISFPFAFKLWQCIAFNQLFLYILQGLLGNCLFLFILKSYKLADVASLQPLRFLSLPISMFLSSRLGDALCFKSIFIGMILLIISLIYSMFYEICINK</sequence>
<evidence type="ECO:0000256" key="4">
    <source>
        <dbReference type="ARBA" id="ARBA00022989"/>
    </source>
</evidence>